<evidence type="ECO:0000313" key="2">
    <source>
        <dbReference type="Proteomes" id="UP001215280"/>
    </source>
</evidence>
<dbReference type="EMBL" id="JARJLG010000101">
    <property type="protein sequence ID" value="KAJ7745848.1"/>
    <property type="molecule type" value="Genomic_DNA"/>
</dbReference>
<reference evidence="1" key="1">
    <citation type="submission" date="2023-03" db="EMBL/GenBank/DDBJ databases">
        <title>Massive genome expansion in bonnet fungi (Mycena s.s.) driven by repeated elements and novel gene families across ecological guilds.</title>
        <authorList>
            <consortium name="Lawrence Berkeley National Laboratory"/>
            <person name="Harder C.B."/>
            <person name="Miyauchi S."/>
            <person name="Viragh M."/>
            <person name="Kuo A."/>
            <person name="Thoen E."/>
            <person name="Andreopoulos B."/>
            <person name="Lu D."/>
            <person name="Skrede I."/>
            <person name="Drula E."/>
            <person name="Henrissat B."/>
            <person name="Morin E."/>
            <person name="Kohler A."/>
            <person name="Barry K."/>
            <person name="LaButti K."/>
            <person name="Morin E."/>
            <person name="Salamov A."/>
            <person name="Lipzen A."/>
            <person name="Mereny Z."/>
            <person name="Hegedus B."/>
            <person name="Baldrian P."/>
            <person name="Stursova M."/>
            <person name="Weitz H."/>
            <person name="Taylor A."/>
            <person name="Grigoriev I.V."/>
            <person name="Nagy L.G."/>
            <person name="Martin F."/>
            <person name="Kauserud H."/>
        </authorList>
    </citation>
    <scope>NUCLEOTIDE SEQUENCE</scope>
    <source>
        <strain evidence="1">CBHHK188m</strain>
    </source>
</reference>
<comment type="caution">
    <text evidence="1">The sequence shown here is derived from an EMBL/GenBank/DDBJ whole genome shotgun (WGS) entry which is preliminary data.</text>
</comment>
<name>A0AAD7N4S4_9AGAR</name>
<evidence type="ECO:0000313" key="1">
    <source>
        <dbReference type="EMBL" id="KAJ7745848.1"/>
    </source>
</evidence>
<dbReference type="Proteomes" id="UP001215280">
    <property type="component" value="Unassembled WGS sequence"/>
</dbReference>
<protein>
    <submittedName>
        <fullName evidence="1">Uncharacterized protein</fullName>
    </submittedName>
</protein>
<dbReference type="AlphaFoldDB" id="A0AAD7N4S4"/>
<proteinExistence type="predicted"/>
<sequence>MGDSQSINSIALYAQQEDQVHSLARSMTPFESATELLVSLDRLLTTRNLASPELPTLTQTTRRLSEYSKHINPFVDSQGNAALNPRSASIDIHPWLKSVMHIASWDPETSLYVLVFSACPLPTDLDADGRCIVPESRCWLPHGLLEDERN</sequence>
<keyword evidence="2" id="KW-1185">Reference proteome</keyword>
<gene>
    <name evidence="1" type="ORF">DFH07DRAFT_14910</name>
</gene>
<accession>A0AAD7N4S4</accession>
<organism evidence="1 2">
    <name type="scientific">Mycena maculata</name>
    <dbReference type="NCBI Taxonomy" id="230809"/>
    <lineage>
        <taxon>Eukaryota</taxon>
        <taxon>Fungi</taxon>
        <taxon>Dikarya</taxon>
        <taxon>Basidiomycota</taxon>
        <taxon>Agaricomycotina</taxon>
        <taxon>Agaricomycetes</taxon>
        <taxon>Agaricomycetidae</taxon>
        <taxon>Agaricales</taxon>
        <taxon>Marasmiineae</taxon>
        <taxon>Mycenaceae</taxon>
        <taxon>Mycena</taxon>
    </lineage>
</organism>